<organism evidence="1 2">
    <name type="scientific">Cordylochernes scorpioides</name>
    <dbReference type="NCBI Taxonomy" id="51811"/>
    <lineage>
        <taxon>Eukaryota</taxon>
        <taxon>Metazoa</taxon>
        <taxon>Ecdysozoa</taxon>
        <taxon>Arthropoda</taxon>
        <taxon>Chelicerata</taxon>
        <taxon>Arachnida</taxon>
        <taxon>Pseudoscorpiones</taxon>
        <taxon>Cheliferoidea</taxon>
        <taxon>Chernetidae</taxon>
        <taxon>Cordylochernes</taxon>
    </lineage>
</organism>
<name>A0ABY6LCQ8_9ARAC</name>
<dbReference type="Proteomes" id="UP001235939">
    <property type="component" value="Chromosome 16"/>
</dbReference>
<gene>
    <name evidence="1" type="ORF">LAZ67_16001831</name>
</gene>
<proteinExistence type="predicted"/>
<sequence length="442" mass="51095">MLRWPPILEKVQPCQRLQVTKRGSGTFSLGAAPLNGTFGIPAGTEGESRAYIWDPFGLEWEGMDREEALEKLKKKRTILRTSLSKYGKRIEKSDVHKEYDHEELLEQISDVYGELRRVDEEIGKLIDIKYLEKDLRMVEEYREKAVTWKSLLKRRGLVVVDGMQRETATATKKEYPGEISRPAVTGMVKLLKLTIKRFCGEIGQWLNFWNVFDSSINRNEHLTNIDKFNYLEAYLSGTAAQTELRKKGKIDRWAYEQPLGLNPLRVSKYVRAFRELHGRILVQIISLGSLGVVVESYGNLLCPLLLKLLPSDLKLELHREFTGYFSLEDLIEFLKRQLIALESTFGTLDEIITSRPSNERPQSQIPIVKYRINERNPLPTAAGFLKASEAGNRKKNCVFVKGEIMRMPEIWSFEQILQSWGKLHQLWGLETFKEYVPQEEPE</sequence>
<dbReference type="InterPro" id="IPR005312">
    <property type="entry name" value="DUF1759"/>
</dbReference>
<keyword evidence="2" id="KW-1185">Reference proteome</keyword>
<dbReference type="Pfam" id="PF03564">
    <property type="entry name" value="DUF1759"/>
    <property type="match status" value="1"/>
</dbReference>
<evidence type="ECO:0000313" key="1">
    <source>
        <dbReference type="EMBL" id="UYV78514.1"/>
    </source>
</evidence>
<evidence type="ECO:0000313" key="2">
    <source>
        <dbReference type="Proteomes" id="UP001235939"/>
    </source>
</evidence>
<protein>
    <submittedName>
        <fullName evidence="1">Uncharacterized protein</fullName>
    </submittedName>
</protein>
<reference evidence="1 2" key="1">
    <citation type="submission" date="2022-01" db="EMBL/GenBank/DDBJ databases">
        <title>A chromosomal length assembly of Cordylochernes scorpioides.</title>
        <authorList>
            <person name="Zeh D."/>
            <person name="Zeh J."/>
        </authorList>
    </citation>
    <scope>NUCLEOTIDE SEQUENCE [LARGE SCALE GENOMIC DNA]</scope>
    <source>
        <strain evidence="1">IN4F17</strain>
        <tissue evidence="1">Whole Body</tissue>
    </source>
</reference>
<accession>A0ABY6LCQ8</accession>
<dbReference type="EMBL" id="CP092878">
    <property type="protein sequence ID" value="UYV78514.1"/>
    <property type="molecule type" value="Genomic_DNA"/>
</dbReference>